<reference evidence="4" key="1">
    <citation type="submission" date="2017-09" db="EMBL/GenBank/DDBJ databases">
        <title>Depth-based differentiation of microbial function through sediment-hosted aquifers and enrichment of novel symbionts in the deep terrestrial subsurface.</title>
        <authorList>
            <person name="Probst A.J."/>
            <person name="Ladd B."/>
            <person name="Jarett J.K."/>
            <person name="Geller-Mcgrath D.E."/>
            <person name="Sieber C.M.K."/>
            <person name="Emerson J.B."/>
            <person name="Anantharaman K."/>
            <person name="Thomas B.C."/>
            <person name="Malmstrom R."/>
            <person name="Stieglmeier M."/>
            <person name="Klingl A."/>
            <person name="Woyke T."/>
            <person name="Ryan C.M."/>
            <person name="Banfield J.F."/>
        </authorList>
    </citation>
    <scope>NUCLEOTIDE SEQUENCE [LARGE SCALE GENOMIC DNA]</scope>
</reference>
<keyword evidence="1" id="KW-1133">Transmembrane helix</keyword>
<keyword evidence="2" id="KW-0732">Signal</keyword>
<sequence length="179" mass="20222">MSPLLKITLFFFCCLVPTVVANTSAATYSPQIIAFFSIILVAYSIRFKVTPVSLVTLIVQLIVFTTGGLLSPLLFLEYFLLFSLSFQESPQTILLYSLILALFLSQTLISSHSLIYLLSLVFISPLAYLITQKFTQEQNHKLETLLWLSLELKQKLLARGDTKLAKHTDDLIQELKDND</sequence>
<evidence type="ECO:0000256" key="2">
    <source>
        <dbReference type="SAM" id="SignalP"/>
    </source>
</evidence>
<comment type="caution">
    <text evidence="3">The sequence shown here is derived from an EMBL/GenBank/DDBJ whole genome shotgun (WGS) entry which is preliminary data.</text>
</comment>
<organism evidence="3 4">
    <name type="scientific">Candidatus Shapirobacteria bacterium CG06_land_8_20_14_3_00_40_12</name>
    <dbReference type="NCBI Taxonomy" id="1974881"/>
    <lineage>
        <taxon>Bacteria</taxon>
        <taxon>Candidatus Shapironibacteriota</taxon>
    </lineage>
</organism>
<accession>A0A2M7ATB8</accession>
<feature type="transmembrane region" description="Helical" evidence="1">
    <location>
        <begin position="114"/>
        <end position="131"/>
    </location>
</feature>
<feature type="signal peptide" evidence="2">
    <location>
        <begin position="1"/>
        <end position="21"/>
    </location>
</feature>
<keyword evidence="1" id="KW-0812">Transmembrane</keyword>
<evidence type="ECO:0000313" key="4">
    <source>
        <dbReference type="Proteomes" id="UP000231407"/>
    </source>
</evidence>
<feature type="chain" id="PRO_5014902192" evidence="2">
    <location>
        <begin position="22"/>
        <end position="179"/>
    </location>
</feature>
<evidence type="ECO:0000256" key="1">
    <source>
        <dbReference type="SAM" id="Phobius"/>
    </source>
</evidence>
<proteinExistence type="predicted"/>
<dbReference type="EMBL" id="PEWA01000001">
    <property type="protein sequence ID" value="PIU73865.1"/>
    <property type="molecule type" value="Genomic_DNA"/>
</dbReference>
<name>A0A2M7ATB8_9BACT</name>
<gene>
    <name evidence="3" type="ORF">COS78_00015</name>
</gene>
<evidence type="ECO:0000313" key="3">
    <source>
        <dbReference type="EMBL" id="PIU73865.1"/>
    </source>
</evidence>
<feature type="transmembrane region" description="Helical" evidence="1">
    <location>
        <begin position="54"/>
        <end position="81"/>
    </location>
</feature>
<dbReference type="Proteomes" id="UP000231407">
    <property type="component" value="Unassembled WGS sequence"/>
</dbReference>
<protein>
    <submittedName>
        <fullName evidence="3">Uncharacterized protein</fullName>
    </submittedName>
</protein>
<dbReference type="AlphaFoldDB" id="A0A2M7ATB8"/>
<keyword evidence="1" id="KW-0472">Membrane</keyword>
<feature type="transmembrane region" description="Helical" evidence="1">
    <location>
        <begin position="31"/>
        <end position="47"/>
    </location>
</feature>